<reference evidence="1" key="1">
    <citation type="submission" date="2021-06" db="EMBL/GenBank/DDBJ databases">
        <authorList>
            <person name="Kallberg Y."/>
            <person name="Tangrot J."/>
            <person name="Rosling A."/>
        </authorList>
    </citation>
    <scope>NUCLEOTIDE SEQUENCE</scope>
    <source>
        <strain evidence="1">AU212A</strain>
    </source>
</reference>
<dbReference type="Proteomes" id="UP000789860">
    <property type="component" value="Unassembled WGS sequence"/>
</dbReference>
<sequence length="71" mass="8172">MDISSLRTLIIDNYDSYTFNLLQLWDSEQSVRNVVVIRNDQFSWTEFKNNVLPHFDNIIISPGPGSPKNAS</sequence>
<evidence type="ECO:0000313" key="2">
    <source>
        <dbReference type="Proteomes" id="UP000789860"/>
    </source>
</evidence>
<gene>
    <name evidence="1" type="ORF">SCALOS_LOCUS11103</name>
</gene>
<evidence type="ECO:0000313" key="1">
    <source>
        <dbReference type="EMBL" id="CAG8717107.1"/>
    </source>
</evidence>
<comment type="caution">
    <text evidence="1">The sequence shown here is derived from an EMBL/GenBank/DDBJ whole genome shotgun (WGS) entry which is preliminary data.</text>
</comment>
<keyword evidence="2" id="KW-1185">Reference proteome</keyword>
<dbReference type="EMBL" id="CAJVPM010045731">
    <property type="protein sequence ID" value="CAG8717107.1"/>
    <property type="molecule type" value="Genomic_DNA"/>
</dbReference>
<accession>A0ACA9PUC2</accession>
<proteinExistence type="predicted"/>
<name>A0ACA9PUC2_9GLOM</name>
<organism evidence="1 2">
    <name type="scientific">Scutellospora calospora</name>
    <dbReference type="NCBI Taxonomy" id="85575"/>
    <lineage>
        <taxon>Eukaryota</taxon>
        <taxon>Fungi</taxon>
        <taxon>Fungi incertae sedis</taxon>
        <taxon>Mucoromycota</taxon>
        <taxon>Glomeromycotina</taxon>
        <taxon>Glomeromycetes</taxon>
        <taxon>Diversisporales</taxon>
        <taxon>Gigasporaceae</taxon>
        <taxon>Scutellospora</taxon>
    </lineage>
</organism>
<protein>
    <submittedName>
        <fullName evidence="1">1653_t:CDS:1</fullName>
    </submittedName>
</protein>
<feature type="non-terminal residue" evidence="1">
    <location>
        <position position="71"/>
    </location>
</feature>